<reference evidence="2 3" key="1">
    <citation type="submission" date="2019-02" db="EMBL/GenBank/DDBJ databases">
        <title>Deep-cultivation of Planctomycetes and their phenomic and genomic characterization uncovers novel biology.</title>
        <authorList>
            <person name="Wiegand S."/>
            <person name="Jogler M."/>
            <person name="Boedeker C."/>
            <person name="Pinto D."/>
            <person name="Vollmers J."/>
            <person name="Rivas-Marin E."/>
            <person name="Kohn T."/>
            <person name="Peeters S.H."/>
            <person name="Heuer A."/>
            <person name="Rast P."/>
            <person name="Oberbeckmann S."/>
            <person name="Bunk B."/>
            <person name="Jeske O."/>
            <person name="Meyerdierks A."/>
            <person name="Storesund J.E."/>
            <person name="Kallscheuer N."/>
            <person name="Luecker S."/>
            <person name="Lage O.M."/>
            <person name="Pohl T."/>
            <person name="Merkel B.J."/>
            <person name="Hornburger P."/>
            <person name="Mueller R.-W."/>
            <person name="Bruemmer F."/>
            <person name="Labrenz M."/>
            <person name="Spormann A.M."/>
            <person name="Op den Camp H."/>
            <person name="Overmann J."/>
            <person name="Amann R."/>
            <person name="Jetten M.S.M."/>
            <person name="Mascher T."/>
            <person name="Medema M.H."/>
            <person name="Devos D.P."/>
            <person name="Kaster A.-K."/>
            <person name="Ovreas L."/>
            <person name="Rohde M."/>
            <person name="Galperin M.Y."/>
            <person name="Jogler C."/>
        </authorList>
    </citation>
    <scope>NUCLEOTIDE SEQUENCE [LARGE SCALE GENOMIC DNA]</scope>
    <source>
        <strain evidence="2 3">Pan216</strain>
    </source>
</reference>
<proteinExistence type="predicted"/>
<feature type="chain" id="PRO_5021751881" description="Carboxypeptidase regulatory-like domain-containing protein" evidence="1">
    <location>
        <begin position="21"/>
        <end position="135"/>
    </location>
</feature>
<feature type="signal peptide" evidence="1">
    <location>
        <begin position="1"/>
        <end position="20"/>
    </location>
</feature>
<keyword evidence="3" id="KW-1185">Reference proteome</keyword>
<evidence type="ECO:0008006" key="4">
    <source>
        <dbReference type="Google" id="ProtNLM"/>
    </source>
</evidence>
<gene>
    <name evidence="2" type="ORF">Pan216_19910</name>
</gene>
<dbReference type="PROSITE" id="PS51257">
    <property type="entry name" value="PROKAR_LIPOPROTEIN"/>
    <property type="match status" value="1"/>
</dbReference>
<dbReference type="OrthoDB" id="285633at2"/>
<dbReference type="KEGG" id="knv:Pan216_19910"/>
<dbReference type="AlphaFoldDB" id="A0A518B2C8"/>
<dbReference type="RefSeq" id="WP_145257769.1">
    <property type="nucleotide sequence ID" value="NZ_CP036279.1"/>
</dbReference>
<dbReference type="EMBL" id="CP036279">
    <property type="protein sequence ID" value="QDU61137.1"/>
    <property type="molecule type" value="Genomic_DNA"/>
</dbReference>
<evidence type="ECO:0000313" key="3">
    <source>
        <dbReference type="Proteomes" id="UP000317093"/>
    </source>
</evidence>
<evidence type="ECO:0000313" key="2">
    <source>
        <dbReference type="EMBL" id="QDU61137.1"/>
    </source>
</evidence>
<organism evidence="2 3">
    <name type="scientific">Kolteria novifilia</name>
    <dbReference type="NCBI Taxonomy" id="2527975"/>
    <lineage>
        <taxon>Bacteria</taxon>
        <taxon>Pseudomonadati</taxon>
        <taxon>Planctomycetota</taxon>
        <taxon>Planctomycetia</taxon>
        <taxon>Kolteriales</taxon>
        <taxon>Kolteriaceae</taxon>
        <taxon>Kolteria</taxon>
    </lineage>
</organism>
<evidence type="ECO:0000256" key="1">
    <source>
        <dbReference type="SAM" id="SignalP"/>
    </source>
</evidence>
<accession>A0A518B2C8</accession>
<dbReference type="Proteomes" id="UP000317093">
    <property type="component" value="Chromosome"/>
</dbReference>
<keyword evidence="1" id="KW-0732">Signal</keyword>
<protein>
    <recommendedName>
        <fullName evidence="4">Carboxypeptidase regulatory-like domain-containing protein</fullName>
    </recommendedName>
</protein>
<sequence length="135" mass="14468" precursor="true">MRLRPATLGCLLFLAGCASGTDLPKTIPVTGIVTYKGEPVDEASVSFIPKSGRPATGTTNNLGEFELTTFRQNDGALVGEHQVTIEKMVPKMGSEKDPYAELDSVLPVRYTKPGDSGLVANVSSDSTEFRFELTD</sequence>
<name>A0A518B2C8_9BACT</name>